<keyword evidence="2" id="KW-0472">Membrane</keyword>
<dbReference type="InterPro" id="IPR010982">
    <property type="entry name" value="Lambda_DNA-bd_dom_sf"/>
</dbReference>
<dbReference type="Pfam" id="PF13413">
    <property type="entry name" value="HTH_25"/>
    <property type="match status" value="1"/>
</dbReference>
<evidence type="ECO:0000256" key="1">
    <source>
        <dbReference type="SAM" id="MobiDB-lite"/>
    </source>
</evidence>
<feature type="region of interest" description="Disordered" evidence="1">
    <location>
        <begin position="1"/>
        <end position="23"/>
    </location>
</feature>
<dbReference type="SMART" id="SM00530">
    <property type="entry name" value="HTH_XRE"/>
    <property type="match status" value="1"/>
</dbReference>
<accession>A0A1I4R7I7</accession>
<feature type="domain" description="HTH cro/C1-type" evidence="3">
    <location>
        <begin position="22"/>
        <end position="51"/>
    </location>
</feature>
<dbReference type="Proteomes" id="UP000243629">
    <property type="component" value="Unassembled WGS sequence"/>
</dbReference>
<dbReference type="SUPFAM" id="SSF47413">
    <property type="entry name" value="lambda repressor-like DNA-binding domains"/>
    <property type="match status" value="1"/>
</dbReference>
<feature type="compositionally biased region" description="Basic and acidic residues" evidence="1">
    <location>
        <begin position="1"/>
        <end position="17"/>
    </location>
</feature>
<dbReference type="InterPro" id="IPR050400">
    <property type="entry name" value="Bact_Cytoskel_RodZ"/>
</dbReference>
<evidence type="ECO:0000313" key="4">
    <source>
        <dbReference type="EMBL" id="SFM48179.1"/>
    </source>
</evidence>
<dbReference type="EMBL" id="FOUI01000006">
    <property type="protein sequence ID" value="SFM48179.1"/>
    <property type="molecule type" value="Genomic_DNA"/>
</dbReference>
<dbReference type="Pfam" id="PF13464">
    <property type="entry name" value="RodZ_C"/>
    <property type="match status" value="1"/>
</dbReference>
<dbReference type="OrthoDB" id="9790252at2"/>
<dbReference type="InterPro" id="IPR025194">
    <property type="entry name" value="RodZ-like_C"/>
</dbReference>
<dbReference type="CDD" id="cd00093">
    <property type="entry name" value="HTH_XRE"/>
    <property type="match status" value="1"/>
</dbReference>
<dbReference type="PROSITE" id="PS50943">
    <property type="entry name" value="HTH_CROC1"/>
    <property type="match status" value="1"/>
</dbReference>
<keyword evidence="2" id="KW-0812">Transmembrane</keyword>
<feature type="transmembrane region" description="Helical" evidence="2">
    <location>
        <begin position="116"/>
        <end position="136"/>
    </location>
</feature>
<organism evidence="4 5">
    <name type="scientific">Halopseudomonas yangmingensis</name>
    <dbReference type="NCBI Taxonomy" id="1720063"/>
    <lineage>
        <taxon>Bacteria</taxon>
        <taxon>Pseudomonadati</taxon>
        <taxon>Pseudomonadota</taxon>
        <taxon>Gammaproteobacteria</taxon>
        <taxon>Pseudomonadales</taxon>
        <taxon>Pseudomonadaceae</taxon>
        <taxon>Halopseudomonas</taxon>
    </lineage>
</organism>
<evidence type="ECO:0000256" key="2">
    <source>
        <dbReference type="SAM" id="Phobius"/>
    </source>
</evidence>
<evidence type="ECO:0000259" key="3">
    <source>
        <dbReference type="PROSITE" id="PS50943"/>
    </source>
</evidence>
<keyword evidence="5" id="KW-1185">Reference proteome</keyword>
<proteinExistence type="predicted"/>
<dbReference type="RefSeq" id="WP_093474847.1">
    <property type="nucleotide sequence ID" value="NZ_FOUI01000006.1"/>
</dbReference>
<gene>
    <name evidence="4" type="ORF">SAMN05216217_10639</name>
</gene>
<evidence type="ECO:0000313" key="5">
    <source>
        <dbReference type="Proteomes" id="UP000243629"/>
    </source>
</evidence>
<dbReference type="AlphaFoldDB" id="A0A1I4R7I7"/>
<name>A0A1I4R7I7_9GAMM</name>
<dbReference type="GO" id="GO:0003677">
    <property type="term" value="F:DNA binding"/>
    <property type="evidence" value="ECO:0007669"/>
    <property type="project" value="InterPro"/>
</dbReference>
<sequence>MSQDSLHEPVEIQRPDDPGTTLRNARESQGLALQDVAARLKLSRQVVANIEASAWSKLPGDAFSRGYIRSYARLLGLDPNRLALEFDRVRGTLVTRPAPVPSGRIELHSRRKGSRLLKLSSMLMLLLIVASLVLWWQEKRDNPALDDTGSQLQALEDIRIDAMAMPDMLSAPPSPELASALAEIDRLMPSESAAQTGDAESAEAAASEESLQPQDDVPAEAFPVETAQPSGQAELSADTRDLLRLDFSADCWVQISAGGQVLHSALMRAGQQIEMRHPGPLDLVLGAAQAVQSVHYQGRKVEFDSNRSGVLRLRVAQQE</sequence>
<feature type="region of interest" description="Disordered" evidence="1">
    <location>
        <begin position="190"/>
        <end position="214"/>
    </location>
</feature>
<dbReference type="PANTHER" id="PTHR34475:SF1">
    <property type="entry name" value="CYTOSKELETON PROTEIN RODZ"/>
    <property type="match status" value="1"/>
</dbReference>
<protein>
    <submittedName>
        <fullName evidence="4">Cytoskeleton protein RodZ</fullName>
    </submittedName>
</protein>
<keyword evidence="2" id="KW-1133">Transmembrane helix</keyword>
<dbReference type="STRING" id="1720063.SAMN05216217_10639"/>
<reference evidence="5" key="1">
    <citation type="submission" date="2016-10" db="EMBL/GenBank/DDBJ databases">
        <authorList>
            <person name="Varghese N."/>
            <person name="Submissions S."/>
        </authorList>
    </citation>
    <scope>NUCLEOTIDE SEQUENCE [LARGE SCALE GENOMIC DNA]</scope>
    <source>
        <strain evidence="5">DSM 24213</strain>
    </source>
</reference>
<dbReference type="PANTHER" id="PTHR34475">
    <property type="match status" value="1"/>
</dbReference>
<dbReference type="Gene3D" id="1.10.260.40">
    <property type="entry name" value="lambda repressor-like DNA-binding domains"/>
    <property type="match status" value="1"/>
</dbReference>
<dbReference type="InterPro" id="IPR001387">
    <property type="entry name" value="Cro/C1-type_HTH"/>
</dbReference>